<feature type="transmembrane region" description="Helical" evidence="13">
    <location>
        <begin position="554"/>
        <end position="576"/>
    </location>
</feature>
<feature type="compositionally biased region" description="Low complexity" evidence="12">
    <location>
        <begin position="9"/>
        <end position="18"/>
    </location>
</feature>
<comment type="subcellular location">
    <subcellularLocation>
        <location evidence="1">Cell inner membrane</location>
        <topology evidence="1">Multi-pass membrane protein</topology>
    </subcellularLocation>
</comment>
<feature type="domain" description="Glycosyltransferase 2-like" evidence="14">
    <location>
        <begin position="217"/>
        <end position="407"/>
    </location>
</feature>
<dbReference type="OrthoDB" id="9775281at2"/>
<keyword evidence="7" id="KW-0328">Glycosyltransferase</keyword>
<evidence type="ECO:0000313" key="15">
    <source>
        <dbReference type="EMBL" id="RAR62929.1"/>
    </source>
</evidence>
<gene>
    <name evidence="15" type="ORF">BCL93_103162</name>
</gene>
<dbReference type="PANTHER" id="PTHR43867">
    <property type="entry name" value="CELLULOSE SYNTHASE CATALYTIC SUBUNIT A [UDP-FORMING]"/>
    <property type="match status" value="1"/>
</dbReference>
<keyword evidence="6" id="KW-0997">Cell inner membrane</keyword>
<evidence type="ECO:0000259" key="14">
    <source>
        <dbReference type="Pfam" id="PF13632"/>
    </source>
</evidence>
<evidence type="ECO:0000256" key="8">
    <source>
        <dbReference type="ARBA" id="ARBA00022679"/>
    </source>
</evidence>
<dbReference type="NCBIfam" id="NF003962">
    <property type="entry name" value="PRK05454.2-5"/>
    <property type="match status" value="1"/>
</dbReference>
<evidence type="ECO:0000256" key="6">
    <source>
        <dbReference type="ARBA" id="ARBA00022519"/>
    </source>
</evidence>
<dbReference type="EMBL" id="QLSX01000003">
    <property type="protein sequence ID" value="RAR62929.1"/>
    <property type="molecule type" value="Genomic_DNA"/>
</dbReference>
<keyword evidence="10 13" id="KW-1133">Transmembrane helix</keyword>
<evidence type="ECO:0000256" key="7">
    <source>
        <dbReference type="ARBA" id="ARBA00022676"/>
    </source>
</evidence>
<evidence type="ECO:0000256" key="12">
    <source>
        <dbReference type="SAM" id="MobiDB-lite"/>
    </source>
</evidence>
<feature type="region of interest" description="Disordered" evidence="12">
    <location>
        <begin position="602"/>
        <end position="641"/>
    </location>
</feature>
<keyword evidence="11 13" id="KW-0472">Membrane</keyword>
<feature type="transmembrane region" description="Helical" evidence="13">
    <location>
        <begin position="35"/>
        <end position="60"/>
    </location>
</feature>
<evidence type="ECO:0000256" key="4">
    <source>
        <dbReference type="ARBA" id="ARBA00020585"/>
    </source>
</evidence>
<evidence type="ECO:0000256" key="13">
    <source>
        <dbReference type="SAM" id="Phobius"/>
    </source>
</evidence>
<dbReference type="Pfam" id="PF13632">
    <property type="entry name" value="Glyco_trans_2_3"/>
    <property type="match status" value="1"/>
</dbReference>
<protein>
    <recommendedName>
        <fullName evidence="4">Glucans biosynthesis glucosyltransferase H</fullName>
    </recommendedName>
</protein>
<feature type="transmembrane region" description="Helical" evidence="13">
    <location>
        <begin position="440"/>
        <end position="465"/>
    </location>
</feature>
<name>A0A328XSJ5_9GAMM</name>
<evidence type="ECO:0000256" key="3">
    <source>
        <dbReference type="ARBA" id="ARBA00009337"/>
    </source>
</evidence>
<dbReference type="RefSeq" id="WP_112054125.1">
    <property type="nucleotide sequence ID" value="NZ_QLSX01000003.1"/>
</dbReference>
<dbReference type="GO" id="GO:0005886">
    <property type="term" value="C:plasma membrane"/>
    <property type="evidence" value="ECO:0007669"/>
    <property type="project" value="UniProtKB-SubCell"/>
</dbReference>
<proteinExistence type="inferred from homology"/>
<dbReference type="SUPFAM" id="SSF53448">
    <property type="entry name" value="Nucleotide-diphospho-sugar transferases"/>
    <property type="match status" value="1"/>
</dbReference>
<organism evidence="15 16">
    <name type="scientific">Onishia taeanensis</name>
    <dbReference type="NCBI Taxonomy" id="284577"/>
    <lineage>
        <taxon>Bacteria</taxon>
        <taxon>Pseudomonadati</taxon>
        <taxon>Pseudomonadota</taxon>
        <taxon>Gammaproteobacteria</taxon>
        <taxon>Oceanospirillales</taxon>
        <taxon>Halomonadaceae</taxon>
        <taxon>Onishia</taxon>
    </lineage>
</organism>
<evidence type="ECO:0000313" key="16">
    <source>
        <dbReference type="Proteomes" id="UP000249700"/>
    </source>
</evidence>
<evidence type="ECO:0000256" key="2">
    <source>
        <dbReference type="ARBA" id="ARBA00005001"/>
    </source>
</evidence>
<dbReference type="GO" id="GO:0016758">
    <property type="term" value="F:hexosyltransferase activity"/>
    <property type="evidence" value="ECO:0007669"/>
    <property type="project" value="TreeGrafter"/>
</dbReference>
<keyword evidence="9 13" id="KW-0812">Transmembrane</keyword>
<keyword evidence="5" id="KW-1003">Cell membrane</keyword>
<comment type="caution">
    <text evidence="15">The sequence shown here is derived from an EMBL/GenBank/DDBJ whole genome shotgun (WGS) entry which is preliminary data.</text>
</comment>
<feature type="transmembrane region" description="Helical" evidence="13">
    <location>
        <begin position="477"/>
        <end position="504"/>
    </location>
</feature>
<accession>A0A328XSJ5</accession>
<feature type="region of interest" description="Disordered" evidence="12">
    <location>
        <begin position="1"/>
        <end position="26"/>
    </location>
</feature>
<dbReference type="NCBIfam" id="NF003958">
    <property type="entry name" value="PRK05454.2-1"/>
    <property type="match status" value="1"/>
</dbReference>
<reference evidence="15 16" key="1">
    <citation type="submission" date="2018-06" db="EMBL/GenBank/DDBJ databases">
        <title>Comparative analysis of microorganisms from saline springs in Andes Mountain Range, Colombia.</title>
        <authorList>
            <person name="Rubin E."/>
        </authorList>
    </citation>
    <scope>NUCLEOTIDE SEQUENCE [LARGE SCALE GENOMIC DNA]</scope>
    <source>
        <strain evidence="15 16">USBA-857</strain>
    </source>
</reference>
<evidence type="ECO:0000256" key="9">
    <source>
        <dbReference type="ARBA" id="ARBA00022692"/>
    </source>
</evidence>
<keyword evidence="8 15" id="KW-0808">Transferase</keyword>
<dbReference type="Gene3D" id="3.90.550.10">
    <property type="entry name" value="Spore Coat Polysaccharide Biosynthesis Protein SpsA, Chain A"/>
    <property type="match status" value="1"/>
</dbReference>
<feature type="transmembrane region" description="Helical" evidence="13">
    <location>
        <begin position="66"/>
        <end position="95"/>
    </location>
</feature>
<dbReference type="InterPro" id="IPR050321">
    <property type="entry name" value="Glycosyltr_2/OpgH_subfam"/>
</dbReference>
<dbReference type="AlphaFoldDB" id="A0A328XSJ5"/>
<comment type="pathway">
    <text evidence="2">Glycan metabolism; osmoregulated periplasmic glucan (OPG) biosynthesis.</text>
</comment>
<dbReference type="InterPro" id="IPR001173">
    <property type="entry name" value="Glyco_trans_2-like"/>
</dbReference>
<evidence type="ECO:0000256" key="1">
    <source>
        <dbReference type="ARBA" id="ARBA00004429"/>
    </source>
</evidence>
<dbReference type="InterPro" id="IPR029044">
    <property type="entry name" value="Nucleotide-diphossugar_trans"/>
</dbReference>
<dbReference type="Proteomes" id="UP000249700">
    <property type="component" value="Unassembled WGS sequence"/>
</dbReference>
<dbReference type="PANTHER" id="PTHR43867:SF5">
    <property type="entry name" value="GLUCANS BIOSYNTHESIS GLUCOSYLTRANSFERASE H"/>
    <property type="match status" value="1"/>
</dbReference>
<evidence type="ECO:0000256" key="10">
    <source>
        <dbReference type="ARBA" id="ARBA00022989"/>
    </source>
</evidence>
<evidence type="ECO:0000256" key="11">
    <source>
        <dbReference type="ARBA" id="ARBA00023136"/>
    </source>
</evidence>
<feature type="transmembrane region" description="Helical" evidence="13">
    <location>
        <begin position="388"/>
        <end position="410"/>
    </location>
</feature>
<sequence>MSSLDELRSAPTTPSSSAHANRRQFRPPWRRSRRALFAGLFAGTAALGIWAMFQILYVGGITPLELVILGLFALTFSWIIIAFWSAVIGFVLSLCRRDPVTLARLQPAQPPSDAQSKTALVMPIHNENISGVIAGLEATCRDLPGDTPQRQLEVFVLSDSTDDAIVDQEHLAIGALQRRLNGACQLHYRHRDSNSGRKAGNLGEFCRRWGKRYDFMLVLDADSVMSGSTVSALIDAMEANPRLGLLQTVPIPVHQQSLFGRANQFAASLYSPMLAAGLSFWHADAANYFGHNAIMRTEAFMAHCGLPQLPGSPPLGGDILSHDFVEAALMRRGGWQVQMQTDLDGSFEEMPSHILDYAKRDRRWVQGNLQHLRLLGGHGLHPLSRLHFLFGAFAYISSLVWLSILVISTADALIRAIAEPNFFTSNAQLFPDWPIAPPPLIMPLLGGTLAMLLMPKVLGMCLAMARRPRAFGGRTRLAVSVVLESLFAMLIAPLMMVFHSLFVINVLSGRTVAWDPQSREGRAVAWREAWRHTWQASLVGLAWAGVTWWYTPVFFWWLTPVWLGLMLAAPLIRFSSSLTLGRSLRRAGLLLVPSETCPPAVLQAQSSSEEVPDGEQPWPPPQELPGEMPEQTFAAPRHDAA</sequence>
<comment type="similarity">
    <text evidence="3">Belongs to the glycosyltransferase 2 family. OpgH subfamily.</text>
</comment>
<evidence type="ECO:0000256" key="5">
    <source>
        <dbReference type="ARBA" id="ARBA00022475"/>
    </source>
</evidence>